<dbReference type="Proteomes" id="UP000262954">
    <property type="component" value="Unassembled WGS sequence"/>
</dbReference>
<evidence type="ECO:0000256" key="1">
    <source>
        <dbReference type="SAM" id="SignalP"/>
    </source>
</evidence>
<organism evidence="2 3">
    <name type="scientific">Coprobacter fastidiosus</name>
    <dbReference type="NCBI Taxonomy" id="1099853"/>
    <lineage>
        <taxon>Bacteria</taxon>
        <taxon>Pseudomonadati</taxon>
        <taxon>Bacteroidota</taxon>
        <taxon>Bacteroidia</taxon>
        <taxon>Bacteroidales</taxon>
        <taxon>Barnesiellaceae</taxon>
        <taxon>Coprobacter</taxon>
    </lineage>
</organism>
<comment type="caution">
    <text evidence="2">The sequence shown here is derived from an EMBL/GenBank/DDBJ whole genome shotgun (WGS) entry which is preliminary data.</text>
</comment>
<feature type="chain" id="PRO_5030062746" description="Porin" evidence="1">
    <location>
        <begin position="23"/>
        <end position="360"/>
    </location>
</feature>
<dbReference type="AlphaFoldDB" id="A0A316R5W2"/>
<evidence type="ECO:0008006" key="4">
    <source>
        <dbReference type="Google" id="ProtNLM"/>
    </source>
</evidence>
<name>A0A316R5W2_9BACT</name>
<protein>
    <recommendedName>
        <fullName evidence="4">Porin</fullName>
    </recommendedName>
</protein>
<gene>
    <name evidence="2" type="ORF">DDY73_00730</name>
</gene>
<dbReference type="EMBL" id="DNWC01000012">
    <property type="protein sequence ID" value="HBJ07506.1"/>
    <property type="molecule type" value="Genomic_DNA"/>
</dbReference>
<feature type="signal peptide" evidence="1">
    <location>
        <begin position="1"/>
        <end position="22"/>
    </location>
</feature>
<accession>A0A316R5W2</accession>
<reference evidence="2 3" key="1">
    <citation type="journal article" date="2018" name="Nat. Biotechnol.">
        <title>A standardized bacterial taxonomy based on genome phylogeny substantially revises the tree of life.</title>
        <authorList>
            <person name="Parks D.H."/>
            <person name="Chuvochina M."/>
            <person name="Waite D.W."/>
            <person name="Rinke C."/>
            <person name="Skarshewski A."/>
            <person name="Chaumeil P.A."/>
            <person name="Hugenholtz P."/>
        </authorList>
    </citation>
    <scope>NUCLEOTIDE SEQUENCE [LARGE SCALE GENOMIC DNA]</scope>
    <source>
        <strain evidence="2">UBA11482</strain>
    </source>
</reference>
<evidence type="ECO:0000313" key="2">
    <source>
        <dbReference type="EMBL" id="HBJ07506.1"/>
    </source>
</evidence>
<sequence length="360" mass="41423">MKHVKRSLILTILSVLSSGIMAQDILWDVDLTGFFDNREYKYPGQTSQTFFGTRLSPEIGIGVLNNKHRIMVGGSWIQPMGAKKDEGSLDLTAYYHYESPKFKMSFGSFARTQLIETLPAFLQYDSLTIFRPNITGALFQYIGHKGYGEIYIDWRQMQTEKRREAFIIVGSGRWQPGIFYAGGNIVMNHLARSKNATEGQSVTDDMVVHPYVGLNLTRFVSPLDSLTIQCGYLLSLERNRGIGTWHHPQGITAEMLAEWRFIGLKNTFYAGGNQQPFYPQLGSQLNQGDPFYQAKLYNRTDIYFYFFRNRFVNCMASVNFHTTRSHVDLQQQLIVRFNLNNESWKKRNEPSGKNRLKNIL</sequence>
<proteinExistence type="predicted"/>
<evidence type="ECO:0000313" key="3">
    <source>
        <dbReference type="Proteomes" id="UP000262954"/>
    </source>
</evidence>
<keyword evidence="1" id="KW-0732">Signal</keyword>
<dbReference type="RefSeq" id="WP_009318026.1">
    <property type="nucleotide sequence ID" value="NZ_CABKQP010000003.1"/>
</dbReference>